<name>A0A165HIX0_EXIGL</name>
<dbReference type="Proteomes" id="UP000077266">
    <property type="component" value="Unassembled WGS sequence"/>
</dbReference>
<dbReference type="EMBL" id="KV426015">
    <property type="protein sequence ID" value="KZV92038.1"/>
    <property type="molecule type" value="Genomic_DNA"/>
</dbReference>
<evidence type="ECO:0000256" key="1">
    <source>
        <dbReference type="SAM" id="MobiDB-lite"/>
    </source>
</evidence>
<accession>A0A165HIX0</accession>
<keyword evidence="3" id="KW-1185">Reference proteome</keyword>
<organism evidence="2 3">
    <name type="scientific">Exidia glandulosa HHB12029</name>
    <dbReference type="NCBI Taxonomy" id="1314781"/>
    <lineage>
        <taxon>Eukaryota</taxon>
        <taxon>Fungi</taxon>
        <taxon>Dikarya</taxon>
        <taxon>Basidiomycota</taxon>
        <taxon>Agaricomycotina</taxon>
        <taxon>Agaricomycetes</taxon>
        <taxon>Auriculariales</taxon>
        <taxon>Exidiaceae</taxon>
        <taxon>Exidia</taxon>
    </lineage>
</organism>
<feature type="region of interest" description="Disordered" evidence="1">
    <location>
        <begin position="141"/>
        <end position="231"/>
    </location>
</feature>
<reference evidence="2 3" key="1">
    <citation type="journal article" date="2016" name="Mol. Biol. Evol.">
        <title>Comparative Genomics of Early-Diverging Mushroom-Forming Fungi Provides Insights into the Origins of Lignocellulose Decay Capabilities.</title>
        <authorList>
            <person name="Nagy L.G."/>
            <person name="Riley R."/>
            <person name="Tritt A."/>
            <person name="Adam C."/>
            <person name="Daum C."/>
            <person name="Floudas D."/>
            <person name="Sun H."/>
            <person name="Yadav J.S."/>
            <person name="Pangilinan J."/>
            <person name="Larsson K.H."/>
            <person name="Matsuura K."/>
            <person name="Barry K."/>
            <person name="Labutti K."/>
            <person name="Kuo R."/>
            <person name="Ohm R.A."/>
            <person name="Bhattacharya S.S."/>
            <person name="Shirouzu T."/>
            <person name="Yoshinaga Y."/>
            <person name="Martin F.M."/>
            <person name="Grigoriev I.V."/>
            <person name="Hibbett D.S."/>
        </authorList>
    </citation>
    <scope>NUCLEOTIDE SEQUENCE [LARGE SCALE GENOMIC DNA]</scope>
    <source>
        <strain evidence="2 3">HHB12029</strain>
    </source>
</reference>
<protein>
    <submittedName>
        <fullName evidence="2">Uncharacterized protein</fullName>
    </submittedName>
</protein>
<gene>
    <name evidence="2" type="ORF">EXIGLDRAFT_718734</name>
</gene>
<dbReference type="InParanoid" id="A0A165HIX0"/>
<proteinExistence type="predicted"/>
<evidence type="ECO:0000313" key="3">
    <source>
        <dbReference type="Proteomes" id="UP000077266"/>
    </source>
</evidence>
<feature type="compositionally biased region" description="Basic and acidic residues" evidence="1">
    <location>
        <begin position="163"/>
        <end position="175"/>
    </location>
</feature>
<evidence type="ECO:0000313" key="2">
    <source>
        <dbReference type="EMBL" id="KZV92038.1"/>
    </source>
</evidence>
<dbReference type="AlphaFoldDB" id="A0A165HIX0"/>
<feature type="compositionally biased region" description="Polar residues" evidence="1">
    <location>
        <begin position="177"/>
        <end position="191"/>
    </location>
</feature>
<sequence>MSEPSKKVEWDWDSLDGRELPPLRVDYDDRNWLDVDSIIRGLDLHDKGILKPKEQATFDKYADALFCLYETLPDAASNSETSSVVLAPGSNALTPKKHVARPSSVPALRNVECVSPAEGTHACRSNPIKTKTLNTRYELETSNCSRTATKKPPSSPWSKKRKFESPTHEVSKEIQEPATSHGSVYKTQNRANAKYKKRKLADKPDDADDDGEWKPGRSSFKQKARKDAKGR</sequence>